<name>A0A363UMZ2_9GAMM</name>
<gene>
    <name evidence="9" type="ORF">DEH80_04805</name>
</gene>
<dbReference type="RefSeq" id="WP_109719351.1">
    <property type="nucleotide sequence ID" value="NZ_QEQK01000004.1"/>
</dbReference>
<dbReference type="PANTHER" id="PTHR36838:SF1">
    <property type="entry name" value="SLR1864 PROTEIN"/>
    <property type="match status" value="1"/>
</dbReference>
<reference evidence="9 10" key="1">
    <citation type="submission" date="2018-05" db="EMBL/GenBank/DDBJ databases">
        <title>Abyssibacter profundi OUC007T gen. nov., sp. nov, a marine bacterium isolated from seawater of the Mariana Trench.</title>
        <authorList>
            <person name="Zhou S."/>
        </authorList>
    </citation>
    <scope>NUCLEOTIDE SEQUENCE [LARGE SCALE GENOMIC DNA]</scope>
    <source>
        <strain evidence="9 10">OUC007</strain>
    </source>
</reference>
<dbReference type="EMBL" id="QEQK01000004">
    <property type="protein sequence ID" value="PWN56754.1"/>
    <property type="molecule type" value="Genomic_DNA"/>
</dbReference>
<dbReference type="InterPro" id="IPR004776">
    <property type="entry name" value="Mem_transp_PIN-like"/>
</dbReference>
<evidence type="ECO:0000256" key="3">
    <source>
        <dbReference type="ARBA" id="ARBA00022448"/>
    </source>
</evidence>
<sequence>MSSFALLLGALLLGYLFARRQWMPAHAPSVLNAWVIRIALPALVLVQIPRIDFAPELAFAALGPWIVALGACVVIPLIGRLLRWDRPRIGAVLLTCGLGNTAFMGLPMTQALFGPQAVGTAVIADQLGSFMALSTVGVIVAAVFSGQSVRGGAITKRVLLFPPFGALVLALLVALTPGWPSWLETVLDRLGETLTPVALFTVGFQMRFGDAWRLRQPILAGLSWKLLLAPLCVLGFGLALGIDGELRDVTITQTAMAPMITAGIMAADARLEPPLATAMLAVGITLSLLTVPLWFLLL</sequence>
<feature type="transmembrane region" description="Helical" evidence="8">
    <location>
        <begin position="127"/>
        <end position="146"/>
    </location>
</feature>
<dbReference type="PANTHER" id="PTHR36838">
    <property type="entry name" value="AUXIN EFFLUX CARRIER FAMILY PROTEIN"/>
    <property type="match status" value="1"/>
</dbReference>
<feature type="transmembrane region" description="Helical" evidence="8">
    <location>
        <begin position="57"/>
        <end position="77"/>
    </location>
</feature>
<evidence type="ECO:0000256" key="7">
    <source>
        <dbReference type="ARBA" id="ARBA00023136"/>
    </source>
</evidence>
<evidence type="ECO:0000256" key="1">
    <source>
        <dbReference type="ARBA" id="ARBA00004651"/>
    </source>
</evidence>
<organism evidence="9 10">
    <name type="scientific">Abyssibacter profundi</name>
    <dbReference type="NCBI Taxonomy" id="2182787"/>
    <lineage>
        <taxon>Bacteria</taxon>
        <taxon>Pseudomonadati</taxon>
        <taxon>Pseudomonadota</taxon>
        <taxon>Gammaproteobacteria</taxon>
        <taxon>Chromatiales</taxon>
        <taxon>Oceanococcaceae</taxon>
        <taxon>Abyssibacter</taxon>
    </lineage>
</organism>
<feature type="transmembrane region" description="Helical" evidence="8">
    <location>
        <begin position="275"/>
        <end position="297"/>
    </location>
</feature>
<comment type="similarity">
    <text evidence="2">Belongs to the auxin efflux carrier (TC 2.A.69) family.</text>
</comment>
<proteinExistence type="inferred from homology"/>
<evidence type="ECO:0000256" key="8">
    <source>
        <dbReference type="SAM" id="Phobius"/>
    </source>
</evidence>
<feature type="transmembrane region" description="Helical" evidence="8">
    <location>
        <begin position="158"/>
        <end position="179"/>
    </location>
</feature>
<evidence type="ECO:0000313" key="9">
    <source>
        <dbReference type="EMBL" id="PWN56754.1"/>
    </source>
</evidence>
<evidence type="ECO:0000256" key="2">
    <source>
        <dbReference type="ARBA" id="ARBA00010145"/>
    </source>
</evidence>
<feature type="transmembrane region" description="Helical" evidence="8">
    <location>
        <begin position="222"/>
        <end position="242"/>
    </location>
</feature>
<comment type="subcellular location">
    <subcellularLocation>
        <location evidence="1">Cell membrane</location>
        <topology evidence="1">Multi-pass membrane protein</topology>
    </subcellularLocation>
</comment>
<evidence type="ECO:0000256" key="5">
    <source>
        <dbReference type="ARBA" id="ARBA00022692"/>
    </source>
</evidence>
<dbReference type="GO" id="GO:0005886">
    <property type="term" value="C:plasma membrane"/>
    <property type="evidence" value="ECO:0007669"/>
    <property type="project" value="UniProtKB-SubCell"/>
</dbReference>
<protein>
    <submittedName>
        <fullName evidence="9">Transporter</fullName>
    </submittedName>
</protein>
<dbReference type="Pfam" id="PF03547">
    <property type="entry name" value="Mem_trans"/>
    <property type="match status" value="1"/>
</dbReference>
<accession>A0A363UMZ2</accession>
<dbReference type="Proteomes" id="UP000251800">
    <property type="component" value="Unassembled WGS sequence"/>
</dbReference>
<dbReference type="InterPro" id="IPR038770">
    <property type="entry name" value="Na+/solute_symporter_sf"/>
</dbReference>
<evidence type="ECO:0000256" key="6">
    <source>
        <dbReference type="ARBA" id="ARBA00022989"/>
    </source>
</evidence>
<dbReference type="GO" id="GO:0055085">
    <property type="term" value="P:transmembrane transport"/>
    <property type="evidence" value="ECO:0007669"/>
    <property type="project" value="InterPro"/>
</dbReference>
<evidence type="ECO:0000313" key="10">
    <source>
        <dbReference type="Proteomes" id="UP000251800"/>
    </source>
</evidence>
<feature type="transmembrane region" description="Helical" evidence="8">
    <location>
        <begin position="89"/>
        <end position="107"/>
    </location>
</feature>
<dbReference type="Gene3D" id="1.20.1530.20">
    <property type="match status" value="1"/>
</dbReference>
<keyword evidence="3" id="KW-0813">Transport</keyword>
<keyword evidence="5 8" id="KW-0812">Transmembrane</keyword>
<dbReference type="AlphaFoldDB" id="A0A363UMZ2"/>
<dbReference type="OrthoDB" id="9786183at2"/>
<keyword evidence="7 8" id="KW-0472">Membrane</keyword>
<keyword evidence="10" id="KW-1185">Reference proteome</keyword>
<feature type="transmembrane region" description="Helical" evidence="8">
    <location>
        <begin position="249"/>
        <end position="269"/>
    </location>
</feature>
<comment type="caution">
    <text evidence="9">The sequence shown here is derived from an EMBL/GenBank/DDBJ whole genome shotgun (WGS) entry which is preliminary data.</text>
</comment>
<evidence type="ECO:0000256" key="4">
    <source>
        <dbReference type="ARBA" id="ARBA00022475"/>
    </source>
</evidence>
<keyword evidence="6 8" id="KW-1133">Transmembrane helix</keyword>
<keyword evidence="4" id="KW-1003">Cell membrane</keyword>